<reference evidence="2 3" key="1">
    <citation type="submission" date="2017-09" db="EMBL/GenBank/DDBJ databases">
        <title>Comparative genomics of rhizobia isolated from Phaseolus vulgaris in China.</title>
        <authorList>
            <person name="Tong W."/>
        </authorList>
    </citation>
    <scope>NUCLEOTIDE SEQUENCE [LARGE SCALE GENOMIC DNA]</scope>
    <source>
        <strain evidence="2 3">PCH1</strain>
    </source>
</reference>
<feature type="compositionally biased region" description="Low complexity" evidence="1">
    <location>
        <begin position="245"/>
        <end position="260"/>
    </location>
</feature>
<gene>
    <name evidence="2" type="ORF">CO661_31020</name>
</gene>
<dbReference type="RefSeq" id="WP_097587942.1">
    <property type="nucleotide sequence ID" value="NZ_NWTC01000041.1"/>
</dbReference>
<evidence type="ECO:0000256" key="1">
    <source>
        <dbReference type="SAM" id="MobiDB-lite"/>
    </source>
</evidence>
<organism evidence="2 3">
    <name type="scientific">Rhizobium fredii</name>
    <name type="common">Sinorhizobium fredii</name>
    <dbReference type="NCBI Taxonomy" id="380"/>
    <lineage>
        <taxon>Bacteria</taxon>
        <taxon>Pseudomonadati</taxon>
        <taxon>Pseudomonadota</taxon>
        <taxon>Alphaproteobacteria</taxon>
        <taxon>Hyphomicrobiales</taxon>
        <taxon>Rhizobiaceae</taxon>
        <taxon>Sinorhizobium/Ensifer group</taxon>
        <taxon>Sinorhizobium</taxon>
    </lineage>
</organism>
<dbReference type="Proteomes" id="UP000220353">
    <property type="component" value="Unassembled WGS sequence"/>
</dbReference>
<proteinExistence type="predicted"/>
<comment type="caution">
    <text evidence="2">The sequence shown here is derived from an EMBL/GenBank/DDBJ whole genome shotgun (WGS) entry which is preliminary data.</text>
</comment>
<feature type="region of interest" description="Disordered" evidence="1">
    <location>
        <begin position="188"/>
        <end position="221"/>
    </location>
</feature>
<accession>A0A2A6LND8</accession>
<protein>
    <submittedName>
        <fullName evidence="2">Uncharacterized protein</fullName>
    </submittedName>
</protein>
<evidence type="ECO:0000313" key="2">
    <source>
        <dbReference type="EMBL" id="PDT44094.1"/>
    </source>
</evidence>
<evidence type="ECO:0000313" key="3">
    <source>
        <dbReference type="Proteomes" id="UP000220353"/>
    </source>
</evidence>
<dbReference type="EMBL" id="NWTC01000041">
    <property type="protein sequence ID" value="PDT44094.1"/>
    <property type="molecule type" value="Genomic_DNA"/>
</dbReference>
<dbReference type="AlphaFoldDB" id="A0A2A6LND8"/>
<feature type="compositionally biased region" description="Polar residues" evidence="1">
    <location>
        <begin position="188"/>
        <end position="197"/>
    </location>
</feature>
<feature type="compositionally biased region" description="Basic and acidic residues" evidence="1">
    <location>
        <begin position="207"/>
        <end position="221"/>
    </location>
</feature>
<feature type="region of interest" description="Disordered" evidence="1">
    <location>
        <begin position="242"/>
        <end position="265"/>
    </location>
</feature>
<name>A0A2A6LND8_RHIFR</name>
<sequence length="298" mass="33159">MNPFYAEYIATAKILAKARGLNWDLVCDDQGKVSKDTRWNLTELVGMLPPPTLWLGQIGVDPVAFDKLNEIRRRMNQQPLVSGPMPQHWRDLYQAVFVHQLLVGKTKPQSAMLVAQGIRRLAPVAETTPPWAVTPEQIQQAYNAVLHSGDSGKLALDFATTVRNILDRQKLADIPALARFCIPYPTSESRSAQQQTETLRKRQNAHGGKEGLRRSLAERKSAAKLPEDRAFWELARTCSRKRLARSPTRSGSPSSRCRSSWAFGSAKPPACPWTGRDGANIWMPMGVRPENAAASPAR</sequence>